<dbReference type="AlphaFoldDB" id="A0A8S4QVC0"/>
<dbReference type="EMBL" id="CAKXAJ010017721">
    <property type="protein sequence ID" value="CAH2217099.1"/>
    <property type="molecule type" value="Genomic_DNA"/>
</dbReference>
<sequence>MYLRSNTGVTYPRGGCGGRPIASRLPPAGAPTPPSRFIKSGAADAADASRSLREFKLEAARTSCTRD</sequence>
<comment type="caution">
    <text evidence="2">The sequence shown here is derived from an EMBL/GenBank/DDBJ whole genome shotgun (WGS) entry which is preliminary data.</text>
</comment>
<evidence type="ECO:0000313" key="2">
    <source>
        <dbReference type="EMBL" id="CAH2217099.1"/>
    </source>
</evidence>
<keyword evidence="3" id="KW-1185">Reference proteome</keyword>
<dbReference type="Proteomes" id="UP000838756">
    <property type="component" value="Unassembled WGS sequence"/>
</dbReference>
<name>A0A8S4QVC0_9NEOP</name>
<feature type="region of interest" description="Disordered" evidence="1">
    <location>
        <begin position="1"/>
        <end position="34"/>
    </location>
</feature>
<gene>
    <name evidence="2" type="primary">jg8232</name>
    <name evidence="2" type="ORF">PAEG_LOCUS5020</name>
</gene>
<protein>
    <submittedName>
        <fullName evidence="2">Jg8232 protein</fullName>
    </submittedName>
</protein>
<evidence type="ECO:0000256" key="1">
    <source>
        <dbReference type="SAM" id="MobiDB-lite"/>
    </source>
</evidence>
<dbReference type="OrthoDB" id="7467730at2759"/>
<reference evidence="2" key="1">
    <citation type="submission" date="2022-03" db="EMBL/GenBank/DDBJ databases">
        <authorList>
            <person name="Lindestad O."/>
        </authorList>
    </citation>
    <scope>NUCLEOTIDE SEQUENCE</scope>
</reference>
<accession>A0A8S4QVC0</accession>
<organism evidence="2 3">
    <name type="scientific">Pararge aegeria aegeria</name>
    <dbReference type="NCBI Taxonomy" id="348720"/>
    <lineage>
        <taxon>Eukaryota</taxon>
        <taxon>Metazoa</taxon>
        <taxon>Ecdysozoa</taxon>
        <taxon>Arthropoda</taxon>
        <taxon>Hexapoda</taxon>
        <taxon>Insecta</taxon>
        <taxon>Pterygota</taxon>
        <taxon>Neoptera</taxon>
        <taxon>Endopterygota</taxon>
        <taxon>Lepidoptera</taxon>
        <taxon>Glossata</taxon>
        <taxon>Ditrysia</taxon>
        <taxon>Papilionoidea</taxon>
        <taxon>Nymphalidae</taxon>
        <taxon>Satyrinae</taxon>
        <taxon>Satyrini</taxon>
        <taxon>Parargina</taxon>
        <taxon>Pararge</taxon>
    </lineage>
</organism>
<proteinExistence type="predicted"/>
<evidence type="ECO:0000313" key="3">
    <source>
        <dbReference type="Proteomes" id="UP000838756"/>
    </source>
</evidence>